<keyword evidence="3" id="KW-1185">Reference proteome</keyword>
<dbReference type="OrthoDB" id="59888at2"/>
<evidence type="ECO:0000313" key="3">
    <source>
        <dbReference type="Proteomes" id="UP000320390"/>
    </source>
</evidence>
<dbReference type="SUPFAM" id="SSF53474">
    <property type="entry name" value="alpha/beta-Hydrolases"/>
    <property type="match status" value="1"/>
</dbReference>
<dbReference type="InterPro" id="IPR029058">
    <property type="entry name" value="AB_hydrolase_fold"/>
</dbReference>
<reference evidence="2 3" key="1">
    <citation type="submission" date="2019-02" db="EMBL/GenBank/DDBJ databases">
        <title>Deep-cultivation of Planctomycetes and their phenomic and genomic characterization uncovers novel biology.</title>
        <authorList>
            <person name="Wiegand S."/>
            <person name="Jogler M."/>
            <person name="Boedeker C."/>
            <person name="Pinto D."/>
            <person name="Vollmers J."/>
            <person name="Rivas-Marin E."/>
            <person name="Kohn T."/>
            <person name="Peeters S.H."/>
            <person name="Heuer A."/>
            <person name="Rast P."/>
            <person name="Oberbeckmann S."/>
            <person name="Bunk B."/>
            <person name="Jeske O."/>
            <person name="Meyerdierks A."/>
            <person name="Storesund J.E."/>
            <person name="Kallscheuer N."/>
            <person name="Luecker S."/>
            <person name="Lage O.M."/>
            <person name="Pohl T."/>
            <person name="Merkel B.J."/>
            <person name="Hornburger P."/>
            <person name="Mueller R.-W."/>
            <person name="Bruemmer F."/>
            <person name="Labrenz M."/>
            <person name="Spormann A.M."/>
            <person name="Op den Camp H."/>
            <person name="Overmann J."/>
            <person name="Amann R."/>
            <person name="Jetten M.S.M."/>
            <person name="Mascher T."/>
            <person name="Medema M.H."/>
            <person name="Devos D.P."/>
            <person name="Kaster A.-K."/>
            <person name="Ovreas L."/>
            <person name="Rohde M."/>
            <person name="Galperin M.Y."/>
            <person name="Jogler C."/>
        </authorList>
    </citation>
    <scope>NUCLEOTIDE SEQUENCE [LARGE SCALE GENOMIC DNA]</scope>
    <source>
        <strain evidence="2 3">Poly30</strain>
    </source>
</reference>
<dbReference type="PANTHER" id="PTHR43798">
    <property type="entry name" value="MONOACYLGLYCEROL LIPASE"/>
    <property type="match status" value="1"/>
</dbReference>
<sequence length="341" mass="37595">MTTTIFLIIAAVLGLGFLYEAWARSRDAKIWTHPGKLVDVGGHRLHVNAHGEGDVVVVFEADEGCWSTHWGRLPEDLGTVTASLAYDRGGLGWSEAGPPPRDAETLARELHQLLARLAPGQPAILVGHGTGAHILRAYAHRYPFETAGLVLVDPFHDGIGDRLRREQIPPATASPFLLSLSSLLASFGILRILQSKTSGNAALPLPERQRATLDALELNPRVRRGATEELVAEAQTLEYLRRIHESHEFPMRILASTETLSPDMVPPDFPLATYNRIWAEQSQAFLDLSSRAKRVLVEGSGHQLQLERPEVVMQAVLDVLDEVRALRMRPEGETESVSYGR</sequence>
<organism evidence="2 3">
    <name type="scientific">Saltatorellus ferox</name>
    <dbReference type="NCBI Taxonomy" id="2528018"/>
    <lineage>
        <taxon>Bacteria</taxon>
        <taxon>Pseudomonadati</taxon>
        <taxon>Planctomycetota</taxon>
        <taxon>Planctomycetia</taxon>
        <taxon>Planctomycetia incertae sedis</taxon>
        <taxon>Saltatorellus</taxon>
    </lineage>
</organism>
<dbReference type="InterPro" id="IPR000073">
    <property type="entry name" value="AB_hydrolase_1"/>
</dbReference>
<name>A0A518EY98_9BACT</name>
<gene>
    <name evidence="2" type="ORF">Poly30_46220</name>
</gene>
<dbReference type="Proteomes" id="UP000320390">
    <property type="component" value="Chromosome"/>
</dbReference>
<dbReference type="GO" id="GO:0016787">
    <property type="term" value="F:hydrolase activity"/>
    <property type="evidence" value="ECO:0007669"/>
    <property type="project" value="UniProtKB-KW"/>
</dbReference>
<evidence type="ECO:0000313" key="2">
    <source>
        <dbReference type="EMBL" id="QDV09065.1"/>
    </source>
</evidence>
<dbReference type="AlphaFoldDB" id="A0A518EY98"/>
<proteinExistence type="predicted"/>
<keyword evidence="2" id="KW-0378">Hydrolase</keyword>
<dbReference type="InterPro" id="IPR050266">
    <property type="entry name" value="AB_hydrolase_sf"/>
</dbReference>
<dbReference type="Gene3D" id="3.40.50.1820">
    <property type="entry name" value="alpha/beta hydrolase"/>
    <property type="match status" value="1"/>
</dbReference>
<dbReference type="Pfam" id="PF12697">
    <property type="entry name" value="Abhydrolase_6"/>
    <property type="match status" value="1"/>
</dbReference>
<dbReference type="RefSeq" id="WP_145202810.1">
    <property type="nucleotide sequence ID" value="NZ_CP036434.1"/>
</dbReference>
<protein>
    <submittedName>
        <fullName evidence="2">Alpha/beta hydrolase family protein</fullName>
    </submittedName>
</protein>
<feature type="domain" description="AB hydrolase-1" evidence="1">
    <location>
        <begin position="63"/>
        <end position="314"/>
    </location>
</feature>
<accession>A0A518EY98</accession>
<dbReference type="EMBL" id="CP036434">
    <property type="protein sequence ID" value="QDV09065.1"/>
    <property type="molecule type" value="Genomic_DNA"/>
</dbReference>
<evidence type="ECO:0000259" key="1">
    <source>
        <dbReference type="Pfam" id="PF12697"/>
    </source>
</evidence>
<dbReference type="GO" id="GO:0016020">
    <property type="term" value="C:membrane"/>
    <property type="evidence" value="ECO:0007669"/>
    <property type="project" value="TreeGrafter"/>
</dbReference>
<dbReference type="PANTHER" id="PTHR43798:SF33">
    <property type="entry name" value="HYDROLASE, PUTATIVE (AFU_ORTHOLOGUE AFUA_2G14860)-RELATED"/>
    <property type="match status" value="1"/>
</dbReference>